<dbReference type="GO" id="GO:0009432">
    <property type="term" value="P:SOS response"/>
    <property type="evidence" value="ECO:0007669"/>
    <property type="project" value="TreeGrafter"/>
</dbReference>
<dbReference type="InterPro" id="IPR003395">
    <property type="entry name" value="RecF/RecN/SMC_N"/>
</dbReference>
<dbReference type="FunFam" id="3.40.50.300:FF:000356">
    <property type="entry name" value="DNA repair protein RecN"/>
    <property type="match status" value="1"/>
</dbReference>
<evidence type="ECO:0000256" key="6">
    <source>
        <dbReference type="ARBA" id="ARBA00022840"/>
    </source>
</evidence>
<dbReference type="SUPFAM" id="SSF52540">
    <property type="entry name" value="P-loop containing nucleoside triphosphate hydrolases"/>
    <property type="match status" value="2"/>
</dbReference>
<dbReference type="Proteomes" id="UP000564496">
    <property type="component" value="Unassembled WGS sequence"/>
</dbReference>
<dbReference type="Gene3D" id="6.10.140.1080">
    <property type="match status" value="1"/>
</dbReference>
<evidence type="ECO:0000256" key="3">
    <source>
        <dbReference type="ARBA" id="ARBA00021315"/>
    </source>
</evidence>
<dbReference type="GO" id="GO:0043590">
    <property type="term" value="C:bacterial nucleoid"/>
    <property type="evidence" value="ECO:0007669"/>
    <property type="project" value="TreeGrafter"/>
</dbReference>
<dbReference type="InterPro" id="IPR027417">
    <property type="entry name" value="P-loop_NTPase"/>
</dbReference>
<evidence type="ECO:0000256" key="10">
    <source>
        <dbReference type="SAM" id="Coils"/>
    </source>
</evidence>
<proteinExistence type="inferred from homology"/>
<feature type="compositionally biased region" description="Basic and acidic residues" evidence="11">
    <location>
        <begin position="405"/>
        <end position="418"/>
    </location>
</feature>
<evidence type="ECO:0000313" key="14">
    <source>
        <dbReference type="Proteomes" id="UP000564496"/>
    </source>
</evidence>
<dbReference type="AlphaFoldDB" id="A0A7Z0IRP2"/>
<name>A0A7Z0IRP2_9ACTN</name>
<dbReference type="PANTHER" id="PTHR11059:SF0">
    <property type="entry name" value="DNA REPAIR PROTEIN RECN"/>
    <property type="match status" value="1"/>
</dbReference>
<dbReference type="RefSeq" id="WP_179657733.1">
    <property type="nucleotide sequence ID" value="NZ_JACBZR010000001.1"/>
</dbReference>
<dbReference type="FunFam" id="3.40.50.300:FF:000319">
    <property type="entry name" value="DNA repair protein RecN"/>
    <property type="match status" value="1"/>
</dbReference>
<accession>A0A7Z0IRP2</accession>
<dbReference type="GO" id="GO:0006281">
    <property type="term" value="P:DNA repair"/>
    <property type="evidence" value="ECO:0007669"/>
    <property type="project" value="UniProtKB-KW"/>
</dbReference>
<keyword evidence="4" id="KW-0547">Nucleotide-binding</keyword>
<dbReference type="Pfam" id="PF02463">
    <property type="entry name" value="SMC_N"/>
    <property type="match status" value="1"/>
</dbReference>
<evidence type="ECO:0000259" key="12">
    <source>
        <dbReference type="Pfam" id="PF02463"/>
    </source>
</evidence>
<organism evidence="13 14">
    <name type="scientific">Nocardioides panzhihuensis</name>
    <dbReference type="NCBI Taxonomy" id="860243"/>
    <lineage>
        <taxon>Bacteria</taxon>
        <taxon>Bacillati</taxon>
        <taxon>Actinomycetota</taxon>
        <taxon>Actinomycetes</taxon>
        <taxon>Propionibacteriales</taxon>
        <taxon>Nocardioidaceae</taxon>
        <taxon>Nocardioides</taxon>
    </lineage>
</organism>
<evidence type="ECO:0000256" key="11">
    <source>
        <dbReference type="SAM" id="MobiDB-lite"/>
    </source>
</evidence>
<dbReference type="CDD" id="cd03241">
    <property type="entry name" value="ABC_RecN"/>
    <property type="match status" value="1"/>
</dbReference>
<gene>
    <name evidence="13" type="ORF">BJ988_001857</name>
</gene>
<keyword evidence="6" id="KW-0067">ATP-binding</keyword>
<dbReference type="NCBIfam" id="TIGR00634">
    <property type="entry name" value="recN"/>
    <property type="match status" value="1"/>
</dbReference>
<dbReference type="GO" id="GO:0006310">
    <property type="term" value="P:DNA recombination"/>
    <property type="evidence" value="ECO:0007669"/>
    <property type="project" value="InterPro"/>
</dbReference>
<feature type="coiled-coil region" evidence="10">
    <location>
        <begin position="155"/>
        <end position="182"/>
    </location>
</feature>
<feature type="domain" description="RecF/RecN/SMC N-terminal" evidence="12">
    <location>
        <begin position="2"/>
        <end position="546"/>
    </location>
</feature>
<comment type="function">
    <text evidence="1 9">May be involved in recombinational repair of damaged DNA.</text>
</comment>
<dbReference type="InterPro" id="IPR004604">
    <property type="entry name" value="DNA_recomb/repair_RecN"/>
</dbReference>
<sequence>MLEEIRISGLGIIESSTLELGPGLTVVTGETGAGKTMIVTALGLLLGGRGDAGAVRKGKKTARVEGVIDARSLPAVIEATEEAGGEVEEGRVLVARTVAAEGRARAYVGGATVPVATLGSVTSPLVAVHGQSDQHRLLQPRAQRDSLDRFGGDAVAKLLTAYRELHAELQKVERELDDVTTHARERAQEADLLRFGLGEIEAVSPEAGEDATLAQEEERLGYADTLRTAAEQAREALSSEDIDSPDALGAVSVARQALDSVRDHDPDAAALAERLAEVTYLLSDVAADVASYASGVETDPARLAVVSERRAALTALTRKYGETIDEVLAWSETGAKRLLELDSDDDRIEELKNERTRLRADLADAGAMLSTARTAAAGALAEAVSDELTGLAMPHARLVVDVRQKETDAPASEDEPHAPLRFPSSGKGKGKGERWLRYGSNGLDEIELLLAANTGSEPRPLHKGASGGELSRVMLAIEVVLAATSPVPTFVFDEVDAGVGGTAAVEIGRRLAHLARTAQVLVVTHLPQVAAFADHHVAVEKTSDGVVTSSGLTVLDDEARERELSRMLAGLTASDTAIAHARELLEMARSAKA</sequence>
<feature type="coiled-coil region" evidence="10">
    <location>
        <begin position="341"/>
        <end position="368"/>
    </location>
</feature>
<keyword evidence="5 9" id="KW-0227">DNA damage</keyword>
<evidence type="ECO:0000256" key="7">
    <source>
        <dbReference type="ARBA" id="ARBA00023204"/>
    </source>
</evidence>
<comment type="caution">
    <text evidence="13">The sequence shown here is derived from an EMBL/GenBank/DDBJ whole genome shotgun (WGS) entry which is preliminary data.</text>
</comment>
<evidence type="ECO:0000313" key="13">
    <source>
        <dbReference type="EMBL" id="NYI77209.1"/>
    </source>
</evidence>
<dbReference type="EMBL" id="JACBZR010000001">
    <property type="protein sequence ID" value="NYI77209.1"/>
    <property type="molecule type" value="Genomic_DNA"/>
</dbReference>
<feature type="region of interest" description="Disordered" evidence="11">
    <location>
        <begin position="405"/>
        <end position="433"/>
    </location>
</feature>
<dbReference type="GO" id="GO:0005524">
    <property type="term" value="F:ATP binding"/>
    <property type="evidence" value="ECO:0007669"/>
    <property type="project" value="UniProtKB-KW"/>
</dbReference>
<dbReference type="PIRSF" id="PIRSF003128">
    <property type="entry name" value="RecN"/>
    <property type="match status" value="1"/>
</dbReference>
<protein>
    <recommendedName>
        <fullName evidence="3 9">DNA repair protein RecN</fullName>
    </recommendedName>
    <alternativeName>
        <fullName evidence="8 9">Recombination protein N</fullName>
    </alternativeName>
</protein>
<evidence type="ECO:0000256" key="2">
    <source>
        <dbReference type="ARBA" id="ARBA00009441"/>
    </source>
</evidence>
<keyword evidence="7 9" id="KW-0234">DNA repair</keyword>
<reference evidence="13 14" key="1">
    <citation type="submission" date="2020-07" db="EMBL/GenBank/DDBJ databases">
        <title>Sequencing the genomes of 1000 actinobacteria strains.</title>
        <authorList>
            <person name="Klenk H.-P."/>
        </authorList>
    </citation>
    <scope>NUCLEOTIDE SEQUENCE [LARGE SCALE GENOMIC DNA]</scope>
    <source>
        <strain evidence="13 14">DSM 26487</strain>
    </source>
</reference>
<keyword evidence="10" id="KW-0175">Coiled coil</keyword>
<comment type="similarity">
    <text evidence="2 9">Belongs to the RecN family.</text>
</comment>
<dbReference type="PANTHER" id="PTHR11059">
    <property type="entry name" value="DNA REPAIR PROTEIN RECN"/>
    <property type="match status" value="1"/>
</dbReference>
<evidence type="ECO:0000256" key="8">
    <source>
        <dbReference type="ARBA" id="ARBA00033408"/>
    </source>
</evidence>
<dbReference type="Gene3D" id="3.40.50.300">
    <property type="entry name" value="P-loop containing nucleotide triphosphate hydrolases"/>
    <property type="match status" value="2"/>
</dbReference>
<evidence type="ECO:0000256" key="5">
    <source>
        <dbReference type="ARBA" id="ARBA00022763"/>
    </source>
</evidence>
<evidence type="ECO:0000256" key="4">
    <source>
        <dbReference type="ARBA" id="ARBA00022741"/>
    </source>
</evidence>
<evidence type="ECO:0000256" key="9">
    <source>
        <dbReference type="PIRNR" id="PIRNR003128"/>
    </source>
</evidence>
<evidence type="ECO:0000256" key="1">
    <source>
        <dbReference type="ARBA" id="ARBA00003618"/>
    </source>
</evidence>
<keyword evidence="14" id="KW-1185">Reference proteome</keyword>